<name>A0A7R9LZ96_9ACAR</name>
<organism evidence="1">
    <name type="scientific">Oppiella nova</name>
    <dbReference type="NCBI Taxonomy" id="334625"/>
    <lineage>
        <taxon>Eukaryota</taxon>
        <taxon>Metazoa</taxon>
        <taxon>Ecdysozoa</taxon>
        <taxon>Arthropoda</taxon>
        <taxon>Chelicerata</taxon>
        <taxon>Arachnida</taxon>
        <taxon>Acari</taxon>
        <taxon>Acariformes</taxon>
        <taxon>Sarcoptiformes</taxon>
        <taxon>Oribatida</taxon>
        <taxon>Brachypylina</taxon>
        <taxon>Oppioidea</taxon>
        <taxon>Oppiidae</taxon>
        <taxon>Oppiella</taxon>
    </lineage>
</organism>
<dbReference type="AlphaFoldDB" id="A0A7R9LZ96"/>
<dbReference type="EMBL" id="OC919041">
    <property type="protein sequence ID" value="CAD7650610.1"/>
    <property type="molecule type" value="Genomic_DNA"/>
</dbReference>
<protein>
    <submittedName>
        <fullName evidence="1">Uncharacterized protein</fullName>
    </submittedName>
</protein>
<keyword evidence="2" id="KW-1185">Reference proteome</keyword>
<sequence length="72" mass="8166">MSDHSITEKTGYEASDIIEDALQLAVDEELKDEVRTLMSMYHILTSSANQVIHQRTLQTLHGQTLHVLDDKT</sequence>
<gene>
    <name evidence="1" type="ORF">ONB1V03_LOCUS7901</name>
</gene>
<reference evidence="1" key="1">
    <citation type="submission" date="2020-11" db="EMBL/GenBank/DDBJ databases">
        <authorList>
            <person name="Tran Van P."/>
        </authorList>
    </citation>
    <scope>NUCLEOTIDE SEQUENCE</scope>
</reference>
<dbReference type="Proteomes" id="UP000728032">
    <property type="component" value="Unassembled WGS sequence"/>
</dbReference>
<evidence type="ECO:0000313" key="2">
    <source>
        <dbReference type="Proteomes" id="UP000728032"/>
    </source>
</evidence>
<dbReference type="EMBL" id="CAJPVJ010004216">
    <property type="protein sequence ID" value="CAG2168411.1"/>
    <property type="molecule type" value="Genomic_DNA"/>
</dbReference>
<evidence type="ECO:0000313" key="1">
    <source>
        <dbReference type="EMBL" id="CAD7650610.1"/>
    </source>
</evidence>
<proteinExistence type="predicted"/>
<accession>A0A7R9LZ96</accession>